<evidence type="ECO:0000256" key="6">
    <source>
        <dbReference type="SAM" id="MobiDB-lite"/>
    </source>
</evidence>
<feature type="compositionally biased region" description="Basic residues" evidence="6">
    <location>
        <begin position="1690"/>
        <end position="1710"/>
    </location>
</feature>
<dbReference type="GO" id="GO:0005737">
    <property type="term" value="C:cytoplasm"/>
    <property type="evidence" value="ECO:0007669"/>
    <property type="project" value="TreeGrafter"/>
</dbReference>
<sequence length="1950" mass="211463">MDSDSVRLTDSSIKKSEKAAPAGTSAASKMRILNSKRGRVRIMNELKPFLPLLPDIADMEIKEQKHLFQQLYSAGIAASASLHKPDRYCRNRDNMVMRAVVCPFCRLLLDVTRSNIRANENDPSTGFFRYDVLQSKTWLTMSAAQQFPRYCAKFGATACIGGMKDDLCIDSTQVEKAYDIAATIQNTQLSPSQQIPFTSEDAEALKTLSRSGILDDAVESLRQFPSLEEDLLGLKEDLAAASLITPDIAAAALSAFAAATLRRPPTRTIESLMASSQDPVTTNGGPDSTDDESLELNLSEDESEDNGDMLLNLAVSAGYLDLTKELVEIRGNPNYVSINNDRTPLMEACCAGHSDIVKHLLEHGADMNAMSATKNTPLIYASAAGNVECASLLLDYGCDITIRNDNGHCALMEAASSGYLDVVSLLVQHGFQVLPCNQNDLKVGLESALTLAAYKGHYDVVQYLLEKGANKHKEELHTALMEASMDGHYEVAKLLLDNDAPVNLASDSFESPLTLAACGGHPDLVRLLLERGAIVEEVNDEGYTPLMEASREGHLEVVRLLIKFGAKVNIQTDETGETALTLAACGGFKDVVELLVRSDAHLDIGANTPLMEAAQEGHLDTVRFILSEMRSLGLPIDATTTANSNTALTYAAENGHLDDHQAENGRTALMKAAKNGNYSVIQFLLMRGAKVNEVSTDNDASALFLACAHGHWEIVRLLLDHGADPSHVFKDGVTCMIEASRNGHTRVAETLLNWHDAPVVTRTPLLGKPPALQNSRLKRYIYLKKAAVARRTVNKKATTIIQPKVECAEKSMNNMPVDLDDKMGCSDGTTVSTSTTAITTAGMHPQCTHDSQLLSGTHNIPANASVPAHLLAHYNYQNAINPDELRGMIAGMAAMAAQSNALPNDHLFAQIAEKALRGTFANSEITGGLADKKMHQQFSELLKQQFSILANRQKDALAGLGGANSLPDSENGGSTSYSPSVTSSPSPPMIACCETTAAHAAVVHSPNLAADTRRKGSTSNCRAKTVAVFGISPIMLRILRRCSCFAGIQEIAASGRPRSIMIFFGASFALGNDLGRLRLLLRYSRRKNVDVSVPMIILNWTLSISDDYSIPCFICKAIFFALQNMTHDFVINLWAKCFVDVATSFAERQKTTVGRGTQQKKGGKNIILSDGEQRACLPSASSLRFPAPPPPVMNANVPRESVPLSPSKVQHSLRQQSPPLTKQLISDPAIGRQRSKLVREATGDESSIDRNASRSRGRTLSESAMHVGDGQHTTERTYDTDSDEEISSQPFNVDMQTESNHDTALTLAATGGHDSLVELLITRGANIEHKDKKGFTPIILAATGGHVNVVEILLNHGANIEAQSDRTKDTALSLACSGGRKEVVELLLKRGANKEHRNVSDYTPLSLAASGGYVDIVNLLLNNGAEINSRTGSKLGISPLMLAAMNGHAAATKILLERGSDINSHIETNRNTALTLACFQGRTDVVRLLLEYNANVEHRAKTGLTPLMEAANGGYVDVGELLLTAGADPNSSPVPSSRDTALTIAADKGHHKFVEMLIHARAVIDVRNKKGCTALWLACHGGHLETVQTLVKHEADVDVQDNRHVSPLIIAFRRGHIKVVKYMVRHVQQFPSDTDCYRFIATINEKELLTRCHLCMDIIVAAKDRQAAEANRAAESLLEIIAKEEELAKSKKLSKQRQNEKKKAKRKAKKNQADGNTERKDSDHKEDASINNGEESADEENGSEKTSSAATIDENNTRNRDSEHEYCRTDLPRVPALLSDEHSADETVLVPECSPTKRVMVPSTPVTGKPSRHRVRKESGKSAAPVKSPPHKTGSGNTSDTEWMKATSRRSAGKTVMSGKSATAGTASKEDSASNTVPWRHVDLSRRRSTRLSVSSNSIARVIGRAGGNINAIREATGAYIEVEKQTGKKEQHDRQITLKGSDVALRYVI</sequence>
<dbReference type="PANTHER" id="PTHR23206:SF8">
    <property type="entry name" value="ANKYRIN REPEAT AND KH DOMAIN-CONTAINING 1"/>
    <property type="match status" value="1"/>
</dbReference>
<feature type="repeat" description="ANK" evidence="4">
    <location>
        <begin position="475"/>
        <end position="507"/>
    </location>
</feature>
<feature type="compositionally biased region" description="Acidic residues" evidence="6">
    <location>
        <begin position="288"/>
        <end position="304"/>
    </location>
</feature>
<dbReference type="EMBL" id="ADBV01000136">
    <property type="protein sequence ID" value="EJW88361.1"/>
    <property type="molecule type" value="Genomic_DNA"/>
</dbReference>
<dbReference type="Proteomes" id="UP000004810">
    <property type="component" value="Unassembled WGS sequence"/>
</dbReference>
<evidence type="ECO:0000256" key="2">
    <source>
        <dbReference type="ARBA" id="ARBA00023043"/>
    </source>
</evidence>
<dbReference type="Pfam" id="PF12796">
    <property type="entry name" value="Ank_2"/>
    <property type="match status" value="9"/>
</dbReference>
<evidence type="ECO:0000256" key="5">
    <source>
        <dbReference type="PROSITE-ProRule" id="PRU00117"/>
    </source>
</evidence>
<dbReference type="SUPFAM" id="SSF54791">
    <property type="entry name" value="Eukaryotic type KH-domain (KH-domain type I)"/>
    <property type="match status" value="1"/>
</dbReference>
<name>J9F0G2_WUCBA</name>
<dbReference type="SUPFAM" id="SSF48403">
    <property type="entry name" value="Ankyrin repeat"/>
    <property type="match status" value="3"/>
</dbReference>
<dbReference type="PROSITE" id="PS50297">
    <property type="entry name" value="ANK_REP_REGION"/>
    <property type="match status" value="16"/>
</dbReference>
<feature type="repeat" description="ANK" evidence="4">
    <location>
        <begin position="1300"/>
        <end position="1332"/>
    </location>
</feature>
<feature type="compositionally biased region" description="Basic and acidic residues" evidence="6">
    <location>
        <begin position="1716"/>
        <end position="1728"/>
    </location>
</feature>
<feature type="compositionally biased region" description="Basic and acidic residues" evidence="6">
    <location>
        <begin position="1755"/>
        <end position="1771"/>
    </location>
</feature>
<feature type="compositionally biased region" description="Basic and acidic residues" evidence="6">
    <location>
        <begin position="1237"/>
        <end position="1252"/>
    </location>
</feature>
<evidence type="ECO:0000256" key="4">
    <source>
        <dbReference type="PROSITE-ProRule" id="PRU00023"/>
    </source>
</evidence>
<feature type="repeat" description="ANK" evidence="4">
    <location>
        <begin position="1537"/>
        <end position="1569"/>
    </location>
</feature>
<feature type="domain" description="K Homology" evidence="7">
    <location>
        <begin position="1890"/>
        <end position="1942"/>
    </location>
</feature>
<evidence type="ECO:0000313" key="8">
    <source>
        <dbReference type="EMBL" id="EJW88361.1"/>
    </source>
</evidence>
<feature type="compositionally biased region" description="Polar residues" evidence="6">
    <location>
        <begin position="1207"/>
        <end position="1224"/>
    </location>
</feature>
<feature type="non-terminal residue" evidence="8">
    <location>
        <position position="1950"/>
    </location>
</feature>
<dbReference type="PROSITE" id="PS50084">
    <property type="entry name" value="KH_TYPE_1"/>
    <property type="match status" value="1"/>
</dbReference>
<gene>
    <name evidence="8" type="ORF">WUBG_00728</name>
</gene>
<organism evidence="8 9">
    <name type="scientific">Wuchereria bancrofti</name>
    <dbReference type="NCBI Taxonomy" id="6293"/>
    <lineage>
        <taxon>Eukaryota</taxon>
        <taxon>Metazoa</taxon>
        <taxon>Ecdysozoa</taxon>
        <taxon>Nematoda</taxon>
        <taxon>Chromadorea</taxon>
        <taxon>Rhabditida</taxon>
        <taxon>Spirurina</taxon>
        <taxon>Spiruromorpha</taxon>
        <taxon>Filarioidea</taxon>
        <taxon>Onchocercidae</taxon>
        <taxon>Wuchereria</taxon>
    </lineage>
</organism>
<dbReference type="GO" id="GO:0003723">
    <property type="term" value="F:RNA binding"/>
    <property type="evidence" value="ECO:0007669"/>
    <property type="project" value="UniProtKB-UniRule"/>
</dbReference>
<feature type="repeat" description="ANK" evidence="4">
    <location>
        <begin position="508"/>
        <end position="540"/>
    </location>
</feature>
<feature type="repeat" description="ANK" evidence="4">
    <location>
        <begin position="406"/>
        <end position="438"/>
    </location>
</feature>
<dbReference type="InterPro" id="IPR051631">
    <property type="entry name" value="Ankyrin-KH/SAM_domain"/>
</dbReference>
<keyword evidence="3" id="KW-0175">Coiled coil</keyword>
<feature type="repeat" description="ANK" evidence="4">
    <location>
        <begin position="444"/>
        <end position="476"/>
    </location>
</feature>
<evidence type="ECO:0000256" key="1">
    <source>
        <dbReference type="ARBA" id="ARBA00022737"/>
    </source>
</evidence>
<protein>
    <recommendedName>
        <fullName evidence="7">K Homology domain-containing protein</fullName>
    </recommendedName>
</protein>
<proteinExistence type="predicted"/>
<accession>J9F0G2</accession>
<dbReference type="InterPro" id="IPR036770">
    <property type="entry name" value="Ankyrin_rpt-contain_sf"/>
</dbReference>
<dbReference type="Gene3D" id="1.25.40.20">
    <property type="entry name" value="Ankyrin repeat-containing domain"/>
    <property type="match status" value="7"/>
</dbReference>
<feature type="region of interest" description="Disordered" evidence="6">
    <location>
        <begin position="270"/>
        <end position="304"/>
    </location>
</feature>
<dbReference type="InterPro" id="IPR004088">
    <property type="entry name" value="KH_dom_type_1"/>
</dbReference>
<feature type="repeat" description="ANK" evidence="4">
    <location>
        <begin position="340"/>
        <end position="372"/>
    </location>
</feature>
<feature type="repeat" description="ANK" evidence="4">
    <location>
        <begin position="1367"/>
        <end position="1399"/>
    </location>
</feature>
<feature type="repeat" description="ANK" evidence="4">
    <location>
        <begin position="1502"/>
        <end position="1534"/>
    </location>
</feature>
<feature type="repeat" description="ANK" evidence="4">
    <location>
        <begin position="1469"/>
        <end position="1501"/>
    </location>
</feature>
<feature type="repeat" description="ANK" evidence="4">
    <location>
        <begin position="373"/>
        <end position="405"/>
    </location>
</feature>
<feature type="repeat" description="ANK" evidence="4">
    <location>
        <begin position="1570"/>
        <end position="1602"/>
    </location>
</feature>
<feature type="repeat" description="ANK" evidence="4">
    <location>
        <begin position="1400"/>
        <end position="1432"/>
    </location>
</feature>
<reference evidence="9" key="1">
    <citation type="submission" date="2012-08" db="EMBL/GenBank/DDBJ databases">
        <title>The Genome Sequence of Wuchereria bancrofti.</title>
        <authorList>
            <person name="Nutman T.B."/>
            <person name="Fink D.L."/>
            <person name="Russ C."/>
            <person name="Young S."/>
            <person name="Zeng Q."/>
            <person name="Koehrsen M."/>
            <person name="Alvarado L."/>
            <person name="Berlin A."/>
            <person name="Chapman S.B."/>
            <person name="Chen Z."/>
            <person name="Freedman E."/>
            <person name="Gellesch M."/>
            <person name="Goldberg J."/>
            <person name="Griggs A."/>
            <person name="Gujja S."/>
            <person name="Heilman E.R."/>
            <person name="Heiman D."/>
            <person name="Hepburn T."/>
            <person name="Howarth C."/>
            <person name="Jen D."/>
            <person name="Larson L."/>
            <person name="Lewis B."/>
            <person name="Mehta T."/>
            <person name="Park D."/>
            <person name="Pearson M."/>
            <person name="Roberts A."/>
            <person name="Saif S."/>
            <person name="Shea T."/>
            <person name="Shenoy N."/>
            <person name="Sisk P."/>
            <person name="Stolte C."/>
            <person name="Sykes S."/>
            <person name="Walk T."/>
            <person name="White J."/>
            <person name="Yandava C."/>
            <person name="Haas B."/>
            <person name="Henn M.R."/>
            <person name="Nusbaum C."/>
            <person name="Birren B."/>
        </authorList>
    </citation>
    <scope>NUCLEOTIDE SEQUENCE [LARGE SCALE GENOMIC DNA]</scope>
    <source>
        <strain evidence="9">NA</strain>
    </source>
</reference>
<feature type="repeat" description="ANK" evidence="4">
    <location>
        <begin position="1333"/>
        <end position="1365"/>
    </location>
</feature>
<feature type="repeat" description="ANK" evidence="4">
    <location>
        <begin position="1435"/>
        <end position="1467"/>
    </location>
</feature>
<evidence type="ECO:0000313" key="9">
    <source>
        <dbReference type="Proteomes" id="UP000004810"/>
    </source>
</evidence>
<feature type="repeat" description="ANK" evidence="4">
    <location>
        <begin position="541"/>
        <end position="573"/>
    </location>
</feature>
<feature type="region of interest" description="Disordered" evidence="6">
    <location>
        <begin position="960"/>
        <end position="984"/>
    </location>
</feature>
<feature type="region of interest" description="Disordered" evidence="6">
    <location>
        <begin position="1180"/>
        <end position="1286"/>
    </location>
</feature>
<feature type="compositionally biased region" description="Low complexity" evidence="6">
    <location>
        <begin position="974"/>
        <end position="984"/>
    </location>
</feature>
<dbReference type="Pfam" id="PF00023">
    <property type="entry name" value="Ank"/>
    <property type="match status" value="3"/>
</dbReference>
<keyword evidence="5" id="KW-0694">RNA-binding</keyword>
<dbReference type="SMART" id="SM00248">
    <property type="entry name" value="ANK"/>
    <property type="match status" value="23"/>
</dbReference>
<evidence type="ECO:0000256" key="3">
    <source>
        <dbReference type="ARBA" id="ARBA00023054"/>
    </source>
</evidence>
<feature type="repeat" description="ANK" evidence="4">
    <location>
        <begin position="664"/>
        <end position="696"/>
    </location>
</feature>
<dbReference type="GO" id="GO:0045087">
    <property type="term" value="P:innate immune response"/>
    <property type="evidence" value="ECO:0007669"/>
    <property type="project" value="TreeGrafter"/>
</dbReference>
<dbReference type="PRINTS" id="PR01415">
    <property type="entry name" value="ANKYRIN"/>
</dbReference>
<dbReference type="Gene3D" id="3.30.1370.10">
    <property type="entry name" value="K Homology domain, type 1"/>
    <property type="match status" value="1"/>
</dbReference>
<feature type="repeat" description="ANK" evidence="4">
    <location>
        <begin position="698"/>
        <end position="730"/>
    </location>
</feature>
<feature type="region of interest" description="Disordered" evidence="6">
    <location>
        <begin position="1"/>
        <end position="27"/>
    </location>
</feature>
<dbReference type="PANTHER" id="PTHR23206">
    <property type="entry name" value="MASK PROTEIN"/>
    <property type="match status" value="1"/>
</dbReference>
<feature type="compositionally biased region" description="Polar residues" evidence="6">
    <location>
        <begin position="273"/>
        <end position="286"/>
    </location>
</feature>
<comment type="caution">
    <text evidence="8">The sequence shown here is derived from an EMBL/GenBank/DDBJ whole genome shotgun (WGS) entry which is preliminary data.</text>
</comment>
<dbReference type="PROSITE" id="PS50088">
    <property type="entry name" value="ANK_REPEAT"/>
    <property type="match status" value="19"/>
</dbReference>
<evidence type="ECO:0000259" key="7">
    <source>
        <dbReference type="Pfam" id="PF00013"/>
    </source>
</evidence>
<feature type="compositionally biased region" description="Basic and acidic residues" evidence="6">
    <location>
        <begin position="1"/>
        <end position="18"/>
    </location>
</feature>
<keyword evidence="1" id="KW-0677">Repeat</keyword>
<dbReference type="FunFam" id="1.25.40.20:FF:000041">
    <property type="entry name" value="ankyrin repeat and KH domain-containing protein 1 isoform X1"/>
    <property type="match status" value="1"/>
</dbReference>
<dbReference type="InterPro" id="IPR002110">
    <property type="entry name" value="Ankyrin_rpt"/>
</dbReference>
<dbReference type="InterPro" id="IPR036612">
    <property type="entry name" value="KH_dom_type_1_sf"/>
</dbReference>
<feature type="compositionally biased region" description="Polar residues" evidence="6">
    <location>
        <begin position="1744"/>
        <end position="1754"/>
    </location>
</feature>
<dbReference type="Pfam" id="PF00013">
    <property type="entry name" value="KH_1"/>
    <property type="match status" value="1"/>
</dbReference>
<feature type="repeat" description="ANK" evidence="4">
    <location>
        <begin position="575"/>
        <end position="607"/>
    </location>
</feature>
<feature type="region of interest" description="Disordered" evidence="6">
    <location>
        <begin position="1689"/>
        <end position="1879"/>
    </location>
</feature>
<keyword evidence="2 4" id="KW-0040">ANK repeat</keyword>